<dbReference type="AlphaFoldDB" id="B9FHJ1"/>
<protein>
    <recommendedName>
        <fullName evidence="1">C2 domain-containing protein</fullName>
    </recommendedName>
</protein>
<dbReference type="PANTHER" id="PTHR32246:SF27">
    <property type="entry name" value="OS05G0370300 PROTEIN"/>
    <property type="match status" value="1"/>
</dbReference>
<dbReference type="InterPro" id="IPR035892">
    <property type="entry name" value="C2_domain_sf"/>
</dbReference>
<reference evidence="2" key="2">
    <citation type="submission" date="2008-12" db="EMBL/GenBank/DDBJ databases">
        <title>Improved gene annotation of the rice (Oryza sativa) genomes.</title>
        <authorList>
            <person name="Wang J."/>
            <person name="Li R."/>
            <person name="Fan W."/>
            <person name="Huang Q."/>
            <person name="Zhang J."/>
            <person name="Zhou Y."/>
            <person name="Hu Y."/>
            <person name="Zi S."/>
            <person name="Li J."/>
            <person name="Ni P."/>
            <person name="Zheng H."/>
            <person name="Zhang Y."/>
            <person name="Zhao M."/>
            <person name="Hao Q."/>
            <person name="McDermott J."/>
            <person name="Samudrala R."/>
            <person name="Kristiansen K."/>
            <person name="Wong G.K.-S."/>
        </authorList>
    </citation>
    <scope>NUCLEOTIDE SEQUENCE</scope>
</reference>
<gene>
    <name evidence="2" type="ORF">OsJ_18292</name>
</gene>
<evidence type="ECO:0000259" key="1">
    <source>
        <dbReference type="PROSITE" id="PS50004"/>
    </source>
</evidence>
<organism evidence="2">
    <name type="scientific">Oryza sativa subsp. japonica</name>
    <name type="common">Rice</name>
    <dbReference type="NCBI Taxonomy" id="39947"/>
    <lineage>
        <taxon>Eukaryota</taxon>
        <taxon>Viridiplantae</taxon>
        <taxon>Streptophyta</taxon>
        <taxon>Embryophyta</taxon>
        <taxon>Tracheophyta</taxon>
        <taxon>Spermatophyta</taxon>
        <taxon>Magnoliopsida</taxon>
        <taxon>Liliopsida</taxon>
        <taxon>Poales</taxon>
        <taxon>Poaceae</taxon>
        <taxon>BOP clade</taxon>
        <taxon>Oryzoideae</taxon>
        <taxon>Oryzeae</taxon>
        <taxon>Oryzinae</taxon>
        <taxon>Oryza</taxon>
        <taxon>Oryza sativa</taxon>
    </lineage>
</organism>
<accession>B9FHJ1</accession>
<dbReference type="PROSITE" id="PS50004">
    <property type="entry name" value="C2"/>
    <property type="match status" value="1"/>
</dbReference>
<dbReference type="Gene3D" id="2.60.40.150">
    <property type="entry name" value="C2 domain"/>
    <property type="match status" value="1"/>
</dbReference>
<reference evidence="2" key="1">
    <citation type="journal article" date="2005" name="PLoS Biol.">
        <title>The genomes of Oryza sativa: a history of duplications.</title>
        <authorList>
            <person name="Yu J."/>
            <person name="Wang J."/>
            <person name="Lin W."/>
            <person name="Li S."/>
            <person name="Li H."/>
            <person name="Zhou J."/>
            <person name="Ni P."/>
            <person name="Dong W."/>
            <person name="Hu S."/>
            <person name="Zeng C."/>
            <person name="Zhang J."/>
            <person name="Zhang Y."/>
            <person name="Li R."/>
            <person name="Xu Z."/>
            <person name="Li S."/>
            <person name="Li X."/>
            <person name="Zheng H."/>
            <person name="Cong L."/>
            <person name="Lin L."/>
            <person name="Yin J."/>
            <person name="Geng J."/>
            <person name="Li G."/>
            <person name="Shi J."/>
            <person name="Liu J."/>
            <person name="Lv H."/>
            <person name="Li J."/>
            <person name="Wang J."/>
            <person name="Deng Y."/>
            <person name="Ran L."/>
            <person name="Shi X."/>
            <person name="Wang X."/>
            <person name="Wu Q."/>
            <person name="Li C."/>
            <person name="Ren X."/>
            <person name="Wang J."/>
            <person name="Wang X."/>
            <person name="Li D."/>
            <person name="Liu D."/>
            <person name="Zhang X."/>
            <person name="Ji Z."/>
            <person name="Zhao W."/>
            <person name="Sun Y."/>
            <person name="Zhang Z."/>
            <person name="Bao J."/>
            <person name="Han Y."/>
            <person name="Dong L."/>
            <person name="Ji J."/>
            <person name="Chen P."/>
            <person name="Wu S."/>
            <person name="Liu J."/>
            <person name="Xiao Y."/>
            <person name="Bu D."/>
            <person name="Tan J."/>
            <person name="Yang L."/>
            <person name="Ye C."/>
            <person name="Zhang J."/>
            <person name="Xu J."/>
            <person name="Zhou Y."/>
            <person name="Yu Y."/>
            <person name="Zhang B."/>
            <person name="Zhuang S."/>
            <person name="Wei H."/>
            <person name="Liu B."/>
            <person name="Lei M."/>
            <person name="Yu H."/>
            <person name="Li Y."/>
            <person name="Xu H."/>
            <person name="Wei S."/>
            <person name="He X."/>
            <person name="Fang L."/>
            <person name="Zhang Z."/>
            <person name="Zhang Y."/>
            <person name="Huang X."/>
            <person name="Su Z."/>
            <person name="Tong W."/>
            <person name="Li J."/>
            <person name="Tong Z."/>
            <person name="Li S."/>
            <person name="Ye J."/>
            <person name="Wang L."/>
            <person name="Fang L."/>
            <person name="Lei T."/>
            <person name="Chen C."/>
            <person name="Chen H."/>
            <person name="Xu Z."/>
            <person name="Li H."/>
            <person name="Huang H."/>
            <person name="Zhang F."/>
            <person name="Xu H."/>
            <person name="Li N."/>
            <person name="Zhao C."/>
            <person name="Li S."/>
            <person name="Dong L."/>
            <person name="Huang Y."/>
            <person name="Li L."/>
            <person name="Xi Y."/>
            <person name="Qi Q."/>
            <person name="Li W."/>
            <person name="Zhang B."/>
            <person name="Hu W."/>
            <person name="Zhang Y."/>
            <person name="Tian X."/>
            <person name="Jiao Y."/>
            <person name="Liang X."/>
            <person name="Jin J."/>
            <person name="Gao L."/>
            <person name="Zheng W."/>
            <person name="Hao B."/>
            <person name="Liu S."/>
            <person name="Wang W."/>
            <person name="Yuan L."/>
            <person name="Cao M."/>
            <person name="McDermott J."/>
            <person name="Samudrala R."/>
            <person name="Wang J."/>
            <person name="Wong G.K."/>
            <person name="Yang H."/>
        </authorList>
    </citation>
    <scope>NUCLEOTIDE SEQUENCE [LARGE SCALE GENOMIC DNA]</scope>
</reference>
<dbReference type="EMBL" id="CM000142">
    <property type="protein sequence ID" value="EEE63478.1"/>
    <property type="molecule type" value="Genomic_DNA"/>
</dbReference>
<dbReference type="Proteomes" id="UP000007752">
    <property type="component" value="Chromosome 5"/>
</dbReference>
<name>B9FHJ1_ORYSJ</name>
<sequence>MAMACRTLELTLLSASDLRGVNLVSKMEVYAVVYLAGDPRARQRVATDRAGGRNPSWKGKDATVRLAVPASGAGSGAVRVLLRAEPPGLGGNRNFGEVFVPLPDVLAGLRGRAPRRRVALLTRSPRSAQPEPPTAF</sequence>
<proteinExistence type="predicted"/>
<dbReference type="PANTHER" id="PTHR32246">
    <property type="entry name" value="INGRESSION PROTEIN FIC1"/>
    <property type="match status" value="1"/>
</dbReference>
<dbReference type="InterPro" id="IPR000008">
    <property type="entry name" value="C2_dom"/>
</dbReference>
<evidence type="ECO:0000313" key="2">
    <source>
        <dbReference type="EMBL" id="EEE63478.1"/>
    </source>
</evidence>
<feature type="domain" description="C2" evidence="1">
    <location>
        <begin position="1"/>
        <end position="117"/>
    </location>
</feature>
<dbReference type="Pfam" id="PF00168">
    <property type="entry name" value="C2"/>
    <property type="match status" value="1"/>
</dbReference>
<dbReference type="SUPFAM" id="SSF49562">
    <property type="entry name" value="C2 domain (Calcium/lipid-binding domain, CaLB)"/>
    <property type="match status" value="1"/>
</dbReference>